<evidence type="ECO:0000256" key="4">
    <source>
        <dbReference type="ARBA" id="ARBA00022837"/>
    </source>
</evidence>
<dbReference type="AlphaFoldDB" id="A0A2H0UJ46"/>
<keyword evidence="6" id="KW-0472">Membrane</keyword>
<keyword evidence="2" id="KW-0964">Secreted</keyword>
<gene>
    <name evidence="7" type="ORF">COU13_01005</name>
</gene>
<dbReference type="EMBL" id="PFBF01000020">
    <property type="protein sequence ID" value="PIR86417.1"/>
    <property type="molecule type" value="Genomic_DNA"/>
</dbReference>
<organism evidence="7 8">
    <name type="scientific">Candidatus Kaiserbacteria bacterium CG10_big_fil_rev_8_21_14_0_10_43_70</name>
    <dbReference type="NCBI Taxonomy" id="1974605"/>
    <lineage>
        <taxon>Bacteria</taxon>
        <taxon>Candidatus Kaiseribacteriota</taxon>
    </lineage>
</organism>
<evidence type="ECO:0000256" key="6">
    <source>
        <dbReference type="SAM" id="Phobius"/>
    </source>
</evidence>
<feature type="region of interest" description="Disordered" evidence="5">
    <location>
        <begin position="50"/>
        <end position="89"/>
    </location>
</feature>
<keyword evidence="6" id="KW-1133">Transmembrane helix</keyword>
<dbReference type="Proteomes" id="UP000230706">
    <property type="component" value="Unassembled WGS sequence"/>
</dbReference>
<evidence type="ECO:0000313" key="8">
    <source>
        <dbReference type="Proteomes" id="UP000230706"/>
    </source>
</evidence>
<evidence type="ECO:0000256" key="1">
    <source>
        <dbReference type="ARBA" id="ARBA00004613"/>
    </source>
</evidence>
<evidence type="ECO:0000313" key="7">
    <source>
        <dbReference type="EMBL" id="PIR86417.1"/>
    </source>
</evidence>
<feature type="transmembrane region" description="Helical" evidence="6">
    <location>
        <begin position="12"/>
        <end position="31"/>
    </location>
</feature>
<evidence type="ECO:0000256" key="3">
    <source>
        <dbReference type="ARBA" id="ARBA00022729"/>
    </source>
</evidence>
<evidence type="ECO:0000256" key="5">
    <source>
        <dbReference type="SAM" id="MobiDB-lite"/>
    </source>
</evidence>
<keyword evidence="3" id="KW-0732">Signal</keyword>
<keyword evidence="6" id="KW-0812">Transmembrane</keyword>
<accession>A0A2H0UJ46</accession>
<comment type="subcellular location">
    <subcellularLocation>
        <location evidence="1">Secreted</location>
    </subcellularLocation>
</comment>
<proteinExistence type="predicted"/>
<dbReference type="Pfam" id="PF18884">
    <property type="entry name" value="TSP3_bac"/>
    <property type="match status" value="1"/>
</dbReference>
<keyword evidence="4" id="KW-0106">Calcium</keyword>
<sequence length="304" mass="33920">MAQEPQKNRGSLTVIAAFSVAALLIAIVYQVKKTEERMNERQIVVAPPTFTVPAPEQDTDGDGVPDWQEALIGTDPNNPDSDGDGEKDTYTSISYIQSSITPDIDVRSEDLTPADELSTRLLSEYTSLKQIGAYTEDRGLLIGEKLAGSINQTTSFEPRITDDIQSDSDTSYGRAIAYRLEMQEVFSPLLSLSEAEFVIYGRFIESRDSKALSELLEIADVYESVANDASEIVVPEDALDEHLDVVNSLAFYAATLKEMVRYSYDSVASFALLRTYAQAEEYVFTTFNTLSSYYVLKYREEYEL</sequence>
<name>A0A2H0UJ46_9BACT</name>
<reference evidence="8" key="1">
    <citation type="submission" date="2017-09" db="EMBL/GenBank/DDBJ databases">
        <title>Depth-based differentiation of microbial function through sediment-hosted aquifers and enrichment of novel symbionts in the deep terrestrial subsurface.</title>
        <authorList>
            <person name="Probst A.J."/>
            <person name="Ladd B."/>
            <person name="Jarett J.K."/>
            <person name="Geller-Mcgrath D.E."/>
            <person name="Sieber C.M.K."/>
            <person name="Emerson J.B."/>
            <person name="Anantharaman K."/>
            <person name="Thomas B.C."/>
            <person name="Malmstrom R."/>
            <person name="Stieglmeier M."/>
            <person name="Klingl A."/>
            <person name="Woyke T."/>
            <person name="Ryan C.M."/>
            <person name="Banfield J.F."/>
        </authorList>
    </citation>
    <scope>NUCLEOTIDE SEQUENCE [LARGE SCALE GENOMIC DNA]</scope>
</reference>
<protein>
    <submittedName>
        <fullName evidence="7">Uncharacterized protein</fullName>
    </submittedName>
</protein>
<evidence type="ECO:0000256" key="2">
    <source>
        <dbReference type="ARBA" id="ARBA00022525"/>
    </source>
</evidence>
<dbReference type="InterPro" id="IPR059100">
    <property type="entry name" value="TSP3_bac"/>
</dbReference>
<comment type="caution">
    <text evidence="7">The sequence shown here is derived from an EMBL/GenBank/DDBJ whole genome shotgun (WGS) entry which is preliminary data.</text>
</comment>